<feature type="domain" description="U-box" evidence="3">
    <location>
        <begin position="300"/>
        <end position="334"/>
    </location>
</feature>
<dbReference type="SUPFAM" id="SSF57850">
    <property type="entry name" value="RING/U-box"/>
    <property type="match status" value="1"/>
</dbReference>
<dbReference type="Pfam" id="PF04564">
    <property type="entry name" value="U-box"/>
    <property type="match status" value="1"/>
</dbReference>
<dbReference type="Pfam" id="PF25368">
    <property type="entry name" value="PUB10_N"/>
    <property type="match status" value="1"/>
</dbReference>
<evidence type="ECO:0000259" key="3">
    <source>
        <dbReference type="PROSITE" id="PS51698"/>
    </source>
</evidence>
<evidence type="ECO:0000256" key="1">
    <source>
        <dbReference type="ARBA" id="ARBA00004906"/>
    </source>
</evidence>
<accession>A0A7J7G313</accession>
<protein>
    <recommendedName>
        <fullName evidence="3">U-box domain-containing protein</fullName>
    </recommendedName>
</protein>
<dbReference type="InterPro" id="IPR003613">
    <property type="entry name" value="Ubox_domain"/>
</dbReference>
<dbReference type="InterPro" id="IPR057623">
    <property type="entry name" value="PUB12-19-like_N"/>
</dbReference>
<sequence>MVIPFSAESELKDLVEFKIEQAGPYASAAKPAKTAKENNVAQHAARRTVRVRGANDARVDGTADARVMARGSMSEARLVRGSGSRRQVARADHAPPSRVFSGPISNFLLCASGGGGGGGVSGGGYDDVVVVVVRVPVSFLIQALGSEDFMIRFHSVYEKLNQALEGIPYTEIGISEKVKEQVELMRMQLRRAKMRTETQDMEVAMDMMVLLSTKDERNADSASIERLANKLALHTIEDLRVETIAVRKLVKERAQNTEANQQIINLLSKCKQIAGVEDTSVHDDPAVPKALAKCPSLAVAIPNEFLCPVTLEIMTDPVIVTTGQVNPYVAIKIF</sequence>
<gene>
    <name evidence="4" type="ORF">HYC85_026026</name>
</gene>
<dbReference type="InterPro" id="IPR013083">
    <property type="entry name" value="Znf_RING/FYVE/PHD"/>
</dbReference>
<evidence type="ECO:0000313" key="5">
    <source>
        <dbReference type="Proteomes" id="UP000593564"/>
    </source>
</evidence>
<dbReference type="UniPathway" id="UPA00143"/>
<comment type="pathway">
    <text evidence="1">Protein modification; protein ubiquitination.</text>
</comment>
<proteinExistence type="predicted"/>
<keyword evidence="5" id="KW-1185">Reference proteome</keyword>
<comment type="caution">
    <text evidence="4">The sequence shown here is derived from an EMBL/GenBank/DDBJ whole genome shotgun (WGS) entry which is preliminary data.</text>
</comment>
<dbReference type="Gene3D" id="3.30.40.10">
    <property type="entry name" value="Zinc/RING finger domain, C3HC4 (zinc finger)"/>
    <property type="match status" value="1"/>
</dbReference>
<evidence type="ECO:0000256" key="2">
    <source>
        <dbReference type="ARBA" id="ARBA00022679"/>
    </source>
</evidence>
<reference evidence="5" key="1">
    <citation type="journal article" date="2020" name="Nat. Commun.">
        <title>Genome assembly of wild tea tree DASZ reveals pedigree and selection history of tea varieties.</title>
        <authorList>
            <person name="Zhang W."/>
            <person name="Zhang Y."/>
            <person name="Qiu H."/>
            <person name="Guo Y."/>
            <person name="Wan H."/>
            <person name="Zhang X."/>
            <person name="Scossa F."/>
            <person name="Alseekh S."/>
            <person name="Zhang Q."/>
            <person name="Wang P."/>
            <person name="Xu L."/>
            <person name="Schmidt M.H."/>
            <person name="Jia X."/>
            <person name="Li D."/>
            <person name="Zhu A."/>
            <person name="Guo F."/>
            <person name="Chen W."/>
            <person name="Ni D."/>
            <person name="Usadel B."/>
            <person name="Fernie A.R."/>
            <person name="Wen W."/>
        </authorList>
    </citation>
    <scope>NUCLEOTIDE SEQUENCE [LARGE SCALE GENOMIC DNA]</scope>
    <source>
        <strain evidence="5">cv. G240</strain>
    </source>
</reference>
<dbReference type="AlphaFoldDB" id="A0A7J7G313"/>
<name>A0A7J7G313_CAMSI</name>
<dbReference type="Proteomes" id="UP000593564">
    <property type="component" value="Unassembled WGS sequence"/>
</dbReference>
<keyword evidence="2" id="KW-0808">Transferase</keyword>
<dbReference type="GO" id="GO:0016567">
    <property type="term" value="P:protein ubiquitination"/>
    <property type="evidence" value="ECO:0007669"/>
    <property type="project" value="UniProtKB-UniPathway"/>
</dbReference>
<dbReference type="EMBL" id="JACBKZ010000013">
    <property type="protein sequence ID" value="KAF5934897.1"/>
    <property type="molecule type" value="Genomic_DNA"/>
</dbReference>
<evidence type="ECO:0000313" key="4">
    <source>
        <dbReference type="EMBL" id="KAF5934897.1"/>
    </source>
</evidence>
<dbReference type="PROSITE" id="PS51698">
    <property type="entry name" value="U_BOX"/>
    <property type="match status" value="1"/>
</dbReference>
<organism evidence="4 5">
    <name type="scientific">Camellia sinensis</name>
    <name type="common">Tea plant</name>
    <name type="synonym">Thea sinensis</name>
    <dbReference type="NCBI Taxonomy" id="4442"/>
    <lineage>
        <taxon>Eukaryota</taxon>
        <taxon>Viridiplantae</taxon>
        <taxon>Streptophyta</taxon>
        <taxon>Embryophyta</taxon>
        <taxon>Tracheophyta</taxon>
        <taxon>Spermatophyta</taxon>
        <taxon>Magnoliopsida</taxon>
        <taxon>eudicotyledons</taxon>
        <taxon>Gunneridae</taxon>
        <taxon>Pentapetalae</taxon>
        <taxon>asterids</taxon>
        <taxon>Ericales</taxon>
        <taxon>Theaceae</taxon>
        <taxon>Camellia</taxon>
    </lineage>
</organism>
<reference evidence="4 5" key="2">
    <citation type="submission" date="2020-07" db="EMBL/GenBank/DDBJ databases">
        <title>Genome assembly of wild tea tree DASZ reveals pedigree and selection history of tea varieties.</title>
        <authorList>
            <person name="Zhang W."/>
        </authorList>
    </citation>
    <scope>NUCLEOTIDE SEQUENCE [LARGE SCALE GENOMIC DNA]</scope>
    <source>
        <strain evidence="5">cv. G240</strain>
        <tissue evidence="4">Leaf</tissue>
    </source>
</reference>
<dbReference type="GO" id="GO:0004842">
    <property type="term" value="F:ubiquitin-protein transferase activity"/>
    <property type="evidence" value="ECO:0007669"/>
    <property type="project" value="InterPro"/>
</dbReference>